<dbReference type="SUPFAM" id="SSF46911">
    <property type="entry name" value="Ribosomal protein S18"/>
    <property type="match status" value="1"/>
</dbReference>
<dbReference type="PANTHER" id="PTHR13479">
    <property type="entry name" value="30S RIBOSOMAL PROTEIN S18"/>
    <property type="match status" value="1"/>
</dbReference>
<evidence type="ECO:0000313" key="5">
    <source>
        <dbReference type="EMBL" id="KAL3769445.1"/>
    </source>
</evidence>
<evidence type="ECO:0000256" key="2">
    <source>
        <dbReference type="ARBA" id="ARBA00022980"/>
    </source>
</evidence>
<dbReference type="Proteomes" id="UP001530293">
    <property type="component" value="Unassembled WGS sequence"/>
</dbReference>
<dbReference type="GO" id="GO:0005840">
    <property type="term" value="C:ribosome"/>
    <property type="evidence" value="ECO:0007669"/>
    <property type="project" value="UniProtKB-KW"/>
</dbReference>
<evidence type="ECO:0000313" key="6">
    <source>
        <dbReference type="Proteomes" id="UP001530293"/>
    </source>
</evidence>
<feature type="region of interest" description="Disordered" evidence="4">
    <location>
        <begin position="309"/>
        <end position="347"/>
    </location>
</feature>
<protein>
    <recommendedName>
        <fullName evidence="7">Ribosomal protein S18</fullName>
    </recommendedName>
</protein>
<dbReference type="Gene3D" id="4.10.640.10">
    <property type="entry name" value="Ribosomal protein S18"/>
    <property type="match status" value="1"/>
</dbReference>
<gene>
    <name evidence="5" type="ORF">ACHAWU_008854</name>
</gene>
<proteinExistence type="inferred from homology"/>
<reference evidence="5 6" key="1">
    <citation type="submission" date="2024-10" db="EMBL/GenBank/DDBJ databases">
        <title>Updated reference genomes for cyclostephanoid diatoms.</title>
        <authorList>
            <person name="Roberts W.R."/>
            <person name="Alverson A.J."/>
        </authorList>
    </citation>
    <scope>NUCLEOTIDE SEQUENCE [LARGE SCALE GENOMIC DNA]</scope>
    <source>
        <strain evidence="5 6">AJA232-27</strain>
    </source>
</reference>
<comment type="caution">
    <text evidence="5">The sequence shown here is derived from an EMBL/GenBank/DDBJ whole genome shotgun (WGS) entry which is preliminary data.</text>
</comment>
<keyword evidence="2" id="KW-0689">Ribosomal protein</keyword>
<feature type="compositionally biased region" description="Low complexity" evidence="4">
    <location>
        <begin position="144"/>
        <end position="158"/>
    </location>
</feature>
<dbReference type="InterPro" id="IPR036870">
    <property type="entry name" value="Ribosomal_bS18_sf"/>
</dbReference>
<dbReference type="AlphaFoldDB" id="A0ABD3MZW7"/>
<dbReference type="InterPro" id="IPR001648">
    <property type="entry name" value="Ribosomal_bS18"/>
</dbReference>
<sequence>MFPLLLLRASSASSSYRCLLWNNGGKGGRLISSSNLQQRHQHLLPSPSANTTTTSSSRSSSRASVTILGHLDTYLAVRFSSTSSGGNDDNKNNTESDAAAAAAAPSHTHNTDAEADATAKLFNADDDARQYFLSTDDETSTINSPSSSSSSASSAAQLPPSYIRDAVTGKWTNKTHAELSMKDKQLLNLDDESKSEEVMRRLEQRWKEAASSVVVGEGGGGAAAGDAVDDGLGSLNSEHERLAHRIQEMQLALGPIGRDPAYYSSSSSSTTTSATDNQQLPLTPREYQALKTYAQIEYNIDPRDFVKLVSNGNTSNSSSSSSGNNSNEDAGLDDLIPHNTISSGPDHTLLTQTNKQYFDPDLDLAYLNPRLHRRAYKGEGGYEDNVNDPLADILPSDLNPTRKVNRRHAQLIPKRLLHHNNLSLLRRYTTPGGKIMNRVQSRLGAKDQRKIAKLVKRARHLGLIPHLGQWKLEDHGYLYERGVADVVSKKSKEEGGDNETTKKEWEVELEQRGLWPLQDDTEIIKKYYDLEAVLDHLGGPKGSEKRETLDRLLGGPGALLVKNRGHE</sequence>
<dbReference type="PANTHER" id="PTHR13479:SF40">
    <property type="entry name" value="SMALL RIBOSOMAL SUBUNIT PROTEIN BS18M"/>
    <property type="match status" value="1"/>
</dbReference>
<evidence type="ECO:0000256" key="3">
    <source>
        <dbReference type="ARBA" id="ARBA00023274"/>
    </source>
</evidence>
<evidence type="ECO:0008006" key="7">
    <source>
        <dbReference type="Google" id="ProtNLM"/>
    </source>
</evidence>
<feature type="compositionally biased region" description="Low complexity" evidence="4">
    <location>
        <begin position="264"/>
        <end position="273"/>
    </location>
</feature>
<comment type="similarity">
    <text evidence="1">Belongs to the bacterial ribosomal protein bS18 family.</text>
</comment>
<feature type="compositionally biased region" description="Low complexity" evidence="4">
    <location>
        <begin position="310"/>
        <end position="327"/>
    </location>
</feature>
<accession>A0ABD3MZW7</accession>
<name>A0ABD3MZW7_9STRA</name>
<organism evidence="5 6">
    <name type="scientific">Discostella pseudostelligera</name>
    <dbReference type="NCBI Taxonomy" id="259834"/>
    <lineage>
        <taxon>Eukaryota</taxon>
        <taxon>Sar</taxon>
        <taxon>Stramenopiles</taxon>
        <taxon>Ochrophyta</taxon>
        <taxon>Bacillariophyta</taxon>
        <taxon>Coscinodiscophyceae</taxon>
        <taxon>Thalassiosirophycidae</taxon>
        <taxon>Stephanodiscales</taxon>
        <taxon>Stephanodiscaceae</taxon>
        <taxon>Discostella</taxon>
    </lineage>
</organism>
<evidence type="ECO:0000256" key="4">
    <source>
        <dbReference type="SAM" id="MobiDB-lite"/>
    </source>
</evidence>
<keyword evidence="6" id="KW-1185">Reference proteome</keyword>
<evidence type="ECO:0000256" key="1">
    <source>
        <dbReference type="ARBA" id="ARBA00005589"/>
    </source>
</evidence>
<dbReference type="PRINTS" id="PR00974">
    <property type="entry name" value="RIBOSOMALS18"/>
</dbReference>
<dbReference type="Pfam" id="PF01084">
    <property type="entry name" value="Ribosomal_S18"/>
    <property type="match status" value="1"/>
</dbReference>
<feature type="region of interest" description="Disordered" evidence="4">
    <location>
        <begin position="137"/>
        <end position="158"/>
    </location>
</feature>
<feature type="region of interest" description="Disordered" evidence="4">
    <location>
        <begin position="82"/>
        <end position="112"/>
    </location>
</feature>
<feature type="region of interest" description="Disordered" evidence="4">
    <location>
        <begin position="257"/>
        <end position="282"/>
    </location>
</feature>
<keyword evidence="3" id="KW-0687">Ribonucleoprotein</keyword>
<dbReference type="EMBL" id="JALLBG020000055">
    <property type="protein sequence ID" value="KAL3769445.1"/>
    <property type="molecule type" value="Genomic_DNA"/>
</dbReference>
<dbReference type="GO" id="GO:1990904">
    <property type="term" value="C:ribonucleoprotein complex"/>
    <property type="evidence" value="ECO:0007669"/>
    <property type="project" value="UniProtKB-KW"/>
</dbReference>